<comment type="caution">
    <text evidence="3">The sequence shown here is derived from an EMBL/GenBank/DDBJ whole genome shotgun (WGS) entry which is preliminary data.</text>
</comment>
<dbReference type="InterPro" id="IPR036390">
    <property type="entry name" value="WH_DNA-bd_sf"/>
</dbReference>
<gene>
    <name evidence="3" type="ORF">ACFQGD_01515</name>
</gene>
<dbReference type="InterPro" id="IPR025714">
    <property type="entry name" value="Methyltranfer_dom"/>
</dbReference>
<dbReference type="Pfam" id="PF21320">
    <property type="entry name" value="WHD_Rv2258c"/>
    <property type="match status" value="1"/>
</dbReference>
<feature type="domain" description="Methyltransferase" evidence="1">
    <location>
        <begin position="199"/>
        <end position="348"/>
    </location>
</feature>
<proteinExistence type="predicted"/>
<dbReference type="Pfam" id="PF13847">
    <property type="entry name" value="Methyltransf_31"/>
    <property type="match status" value="1"/>
</dbReference>
<dbReference type="GO" id="GO:0032259">
    <property type="term" value="P:methylation"/>
    <property type="evidence" value="ECO:0007669"/>
    <property type="project" value="UniProtKB-KW"/>
</dbReference>
<reference evidence="4" key="1">
    <citation type="journal article" date="2019" name="Int. J. Syst. Evol. Microbiol.">
        <title>The Global Catalogue of Microorganisms (GCM) 10K type strain sequencing project: providing services to taxonomists for standard genome sequencing and annotation.</title>
        <authorList>
            <consortium name="The Broad Institute Genomics Platform"/>
            <consortium name="The Broad Institute Genome Sequencing Center for Infectious Disease"/>
            <person name="Wu L."/>
            <person name="Ma J."/>
        </authorList>
    </citation>
    <scope>NUCLEOTIDE SEQUENCE [LARGE SCALE GENOMIC DNA]</scope>
    <source>
        <strain evidence="4">KCTC 32255</strain>
    </source>
</reference>
<dbReference type="PANTHER" id="PTHR45128:SF1">
    <property type="entry name" value="S-ADENOSYLMETHIONINE-DEPENDENT METHYLTRANSFERASE RV2258C"/>
    <property type="match status" value="1"/>
</dbReference>
<dbReference type="EMBL" id="JBHSXX010000001">
    <property type="protein sequence ID" value="MFC6865817.1"/>
    <property type="molecule type" value="Genomic_DNA"/>
</dbReference>
<keyword evidence="4" id="KW-1185">Reference proteome</keyword>
<keyword evidence="3" id="KW-0489">Methyltransferase</keyword>
<dbReference type="InterPro" id="IPR029063">
    <property type="entry name" value="SAM-dependent_MTases_sf"/>
</dbReference>
<accession>A0ABW2BUE4</accession>
<dbReference type="InterPro" id="IPR053173">
    <property type="entry name" value="SAM-binding_MTase"/>
</dbReference>
<evidence type="ECO:0000313" key="4">
    <source>
        <dbReference type="Proteomes" id="UP001596337"/>
    </source>
</evidence>
<dbReference type="CDD" id="cd02440">
    <property type="entry name" value="AdoMet_MTases"/>
    <property type="match status" value="1"/>
</dbReference>
<dbReference type="SUPFAM" id="SSF46785">
    <property type="entry name" value="Winged helix' DNA-binding domain"/>
    <property type="match status" value="1"/>
</dbReference>
<dbReference type="PANTHER" id="PTHR45128">
    <property type="entry name" value="METHYLTRANSFERASE TYPE 11"/>
    <property type="match status" value="1"/>
</dbReference>
<protein>
    <submittedName>
        <fullName evidence="3">Class I SAM-dependent methyltransferase</fullName>
    </submittedName>
</protein>
<feature type="domain" description="S-adenosylmethionine-dependent methyltransferase Rv2258c-like winged HTH" evidence="2">
    <location>
        <begin position="52"/>
        <end position="124"/>
    </location>
</feature>
<sequence length="383" mass="40245">MRATEDLLAGSSRTTEDLLAESSRITEAATNTIDQAAAEEFAERLLGDYTSAMVTLMIDIGHRTGLFDAAAAGPGTSDDLAQRAGLTERYVREWLGAITTAGITTYDPLTRTYTLPAAHAACLTGGGATNVAPLSLLVGHLGTHIEDVAKAFREGGGVPYEKYRPGFTDVMDGINRGLYDGQLIDGILPLTGDLPDRLRSGIRAADIGCGTGHALTVLATAFPASTFVGYDIAADAIDQARAEAADAGLDNVTFEVRDVAHLPADARFDAVFAFDAIHDQADPDGVLRGVHDALVPGGSFVAVDIKASSHLENNVDNPLAPMLYAVSTLHCMTVSLACGGAGLGTVWGEELARQMFADAGFEVVSVNDVPDDPIDILYHCRRP</sequence>
<dbReference type="GO" id="GO:0008168">
    <property type="term" value="F:methyltransferase activity"/>
    <property type="evidence" value="ECO:0007669"/>
    <property type="project" value="UniProtKB-KW"/>
</dbReference>
<name>A0ABW2BUE4_9PSEU</name>
<dbReference type="InterPro" id="IPR048711">
    <property type="entry name" value="WHD_Rv2258c"/>
</dbReference>
<dbReference type="Gene3D" id="3.40.50.150">
    <property type="entry name" value="Vaccinia Virus protein VP39"/>
    <property type="match status" value="1"/>
</dbReference>
<dbReference type="Proteomes" id="UP001596337">
    <property type="component" value="Unassembled WGS sequence"/>
</dbReference>
<dbReference type="SUPFAM" id="SSF53335">
    <property type="entry name" value="S-adenosyl-L-methionine-dependent methyltransferases"/>
    <property type="match status" value="1"/>
</dbReference>
<dbReference type="Gene3D" id="1.10.10.10">
    <property type="entry name" value="Winged helix-like DNA-binding domain superfamily/Winged helix DNA-binding domain"/>
    <property type="match status" value="1"/>
</dbReference>
<evidence type="ECO:0000259" key="2">
    <source>
        <dbReference type="Pfam" id="PF21320"/>
    </source>
</evidence>
<evidence type="ECO:0000259" key="1">
    <source>
        <dbReference type="Pfam" id="PF13847"/>
    </source>
</evidence>
<dbReference type="RefSeq" id="WP_345403648.1">
    <property type="nucleotide sequence ID" value="NZ_BAABLA010000115.1"/>
</dbReference>
<dbReference type="InterPro" id="IPR036388">
    <property type="entry name" value="WH-like_DNA-bd_sf"/>
</dbReference>
<evidence type="ECO:0000313" key="3">
    <source>
        <dbReference type="EMBL" id="MFC6865817.1"/>
    </source>
</evidence>
<organism evidence="3 4">
    <name type="scientific">Haloechinothrix salitolerans</name>
    <dbReference type="NCBI Taxonomy" id="926830"/>
    <lineage>
        <taxon>Bacteria</taxon>
        <taxon>Bacillati</taxon>
        <taxon>Actinomycetota</taxon>
        <taxon>Actinomycetes</taxon>
        <taxon>Pseudonocardiales</taxon>
        <taxon>Pseudonocardiaceae</taxon>
        <taxon>Haloechinothrix</taxon>
    </lineage>
</organism>
<keyword evidence="3" id="KW-0808">Transferase</keyword>